<protein>
    <submittedName>
        <fullName evidence="3">Uncharacterized protein</fullName>
    </submittedName>
</protein>
<keyword evidence="2" id="KW-0472">Membrane</keyword>
<dbReference type="OrthoDB" id="663655at2"/>
<keyword evidence="2" id="KW-1133">Transmembrane helix</keyword>
<gene>
    <name evidence="3" type="ORF">FEM33_24750</name>
</gene>
<dbReference type="RefSeq" id="WP_139014652.1">
    <property type="nucleotide sequence ID" value="NZ_VBSN01000073.1"/>
</dbReference>
<keyword evidence="2" id="KW-0812">Transmembrane</keyword>
<evidence type="ECO:0000313" key="4">
    <source>
        <dbReference type="Proteomes" id="UP000323994"/>
    </source>
</evidence>
<organism evidence="3 4">
    <name type="scientific">Dyadobacter flavalbus</name>
    <dbReference type="NCBI Taxonomy" id="2579942"/>
    <lineage>
        <taxon>Bacteria</taxon>
        <taxon>Pseudomonadati</taxon>
        <taxon>Bacteroidota</taxon>
        <taxon>Cytophagia</taxon>
        <taxon>Cytophagales</taxon>
        <taxon>Spirosomataceae</taxon>
        <taxon>Dyadobacter</taxon>
    </lineage>
</organism>
<accession>A0A5M8Q8J6</accession>
<feature type="coiled-coil region" evidence="1">
    <location>
        <begin position="51"/>
        <end position="78"/>
    </location>
</feature>
<reference evidence="3 4" key="1">
    <citation type="submission" date="2019-05" db="EMBL/GenBank/DDBJ databases">
        <authorList>
            <person name="Qu J.-H."/>
        </authorList>
    </citation>
    <scope>NUCLEOTIDE SEQUENCE [LARGE SCALE GENOMIC DNA]</scope>
    <source>
        <strain evidence="3 4">NS28</strain>
    </source>
</reference>
<dbReference type="EMBL" id="VBSN01000073">
    <property type="protein sequence ID" value="KAA6431523.1"/>
    <property type="molecule type" value="Genomic_DNA"/>
</dbReference>
<proteinExistence type="predicted"/>
<keyword evidence="4" id="KW-1185">Reference proteome</keyword>
<sequence length="183" mass="20669">MKINRLLNIRKDSEGQSIRLTQSEIGNALLEQKLSELIEIIERSVIDSESARLYQQQIAAAFEKAETAEAQIASFEQLDQDNNLSREELLEGLEKLLSETKIDSKISSNYLKKNAFQKGIMFILAILLIVFGFAMIIMPAPPSFEIFTVFYFTPNDGVTIMDLVSLLIIFGGVLLFVLNFNKK</sequence>
<dbReference type="AlphaFoldDB" id="A0A5M8Q8J6"/>
<comment type="caution">
    <text evidence="3">The sequence shown here is derived from an EMBL/GenBank/DDBJ whole genome shotgun (WGS) entry which is preliminary data.</text>
</comment>
<evidence type="ECO:0000256" key="1">
    <source>
        <dbReference type="SAM" id="Coils"/>
    </source>
</evidence>
<evidence type="ECO:0000313" key="3">
    <source>
        <dbReference type="EMBL" id="KAA6431523.1"/>
    </source>
</evidence>
<keyword evidence="1" id="KW-0175">Coiled coil</keyword>
<feature type="transmembrane region" description="Helical" evidence="2">
    <location>
        <begin position="160"/>
        <end position="180"/>
    </location>
</feature>
<dbReference type="Proteomes" id="UP000323994">
    <property type="component" value="Unassembled WGS sequence"/>
</dbReference>
<name>A0A5M8Q8J6_9BACT</name>
<feature type="transmembrane region" description="Helical" evidence="2">
    <location>
        <begin position="120"/>
        <end position="140"/>
    </location>
</feature>
<evidence type="ECO:0000256" key="2">
    <source>
        <dbReference type="SAM" id="Phobius"/>
    </source>
</evidence>